<dbReference type="PANTHER" id="PTHR43155">
    <property type="entry name" value="CYCLIC DI-GMP PHOSPHODIESTERASE PA4108-RELATED"/>
    <property type="match status" value="1"/>
</dbReference>
<dbReference type="InterPro" id="IPR003607">
    <property type="entry name" value="HD/PDEase_dom"/>
</dbReference>
<dbReference type="InterPro" id="IPR006675">
    <property type="entry name" value="HDIG_dom"/>
</dbReference>
<dbReference type="PROSITE" id="PS51832">
    <property type="entry name" value="HD_GYP"/>
    <property type="match status" value="1"/>
</dbReference>
<dbReference type="KEGG" id="aant:HUK68_12245"/>
<feature type="domain" description="HD-GYP" evidence="2">
    <location>
        <begin position="155"/>
        <end position="342"/>
    </location>
</feature>
<accession>A0A6N1X3X3</accession>
<dbReference type="InterPro" id="IPR037522">
    <property type="entry name" value="HD_GYP_dom"/>
</dbReference>
<dbReference type="SUPFAM" id="SSF109604">
    <property type="entry name" value="HD-domain/PDEase-like"/>
    <property type="match status" value="1"/>
</dbReference>
<feature type="region of interest" description="Disordered" evidence="1">
    <location>
        <begin position="93"/>
        <end position="112"/>
    </location>
</feature>
<dbReference type="InterPro" id="IPR021812">
    <property type="entry name" value="DUF3391"/>
</dbReference>
<dbReference type="AlphaFoldDB" id="A0A6N1X3X3"/>
<gene>
    <name evidence="3" type="ORF">HUK68_12245</name>
</gene>
<dbReference type="Pfam" id="PF13487">
    <property type="entry name" value="HD_5"/>
    <property type="match status" value="1"/>
</dbReference>
<dbReference type="Gene3D" id="1.10.3210.10">
    <property type="entry name" value="Hypothetical protein af1432"/>
    <property type="match status" value="1"/>
</dbReference>
<evidence type="ECO:0000259" key="2">
    <source>
        <dbReference type="PROSITE" id="PS51832"/>
    </source>
</evidence>
<protein>
    <submittedName>
        <fullName evidence="3">DUF3391 domain-containing protein</fullName>
    </submittedName>
</protein>
<evidence type="ECO:0000313" key="3">
    <source>
        <dbReference type="EMBL" id="QKV53598.1"/>
    </source>
</evidence>
<dbReference type="CDD" id="cd00077">
    <property type="entry name" value="HDc"/>
    <property type="match status" value="1"/>
</dbReference>
<name>A0A6N1X3X3_9BURK</name>
<evidence type="ECO:0000313" key="4">
    <source>
        <dbReference type="Proteomes" id="UP000509579"/>
    </source>
</evidence>
<dbReference type="PANTHER" id="PTHR43155:SF2">
    <property type="entry name" value="CYCLIC DI-GMP PHOSPHODIESTERASE PA4108"/>
    <property type="match status" value="1"/>
</dbReference>
<dbReference type="Proteomes" id="UP000509579">
    <property type="component" value="Chromosome"/>
</dbReference>
<organism evidence="3 4">
    <name type="scientific">Comamonas antarctica</name>
    <dbReference type="NCBI Taxonomy" id="2743470"/>
    <lineage>
        <taxon>Bacteria</taxon>
        <taxon>Pseudomonadati</taxon>
        <taxon>Pseudomonadota</taxon>
        <taxon>Betaproteobacteria</taxon>
        <taxon>Burkholderiales</taxon>
        <taxon>Comamonadaceae</taxon>
        <taxon>Comamonas</taxon>
    </lineage>
</organism>
<sequence>MNSSVLINPQALRVGMYIQLEVGWMRHPFPVNSFRIASDSQLQTVQALGLDAIRYFPDRSDIVASEAADAGIADAVSDAHATIDARVEAQQLPAPASDAAAPEPEAAPARSAQRWQCCDARYRAAAQDYLQLQANAATEPAQAMARAGAMVQSYLQDVLPTGDLVIRLLSETSGNRQAEHPINVTVLSLLLGKALGMGAAQLQELGMAALLHDIGKDSAPGAPLPTRAQYERHVGDSVALAMGMGASSEVLTAIAQHHEFADGSGFPLHLIDEDLSPAGKVLCLVNAYDRQCNPEHAQTGQTPHEALSALYSQQRERFDAVMLRAFIRMMGVYPPGSVVQLADGRYAMVVSVNSSRPLKPEVLVYDASVPAALAQPLDLEKCAGISIRRSLRLDQLPREVLSYLSPRQRICYFFERAVEPGNAQAGAA</sequence>
<dbReference type="NCBIfam" id="TIGR00277">
    <property type="entry name" value="HDIG"/>
    <property type="match status" value="1"/>
</dbReference>
<dbReference type="EMBL" id="CP054840">
    <property type="protein sequence ID" value="QKV53598.1"/>
    <property type="molecule type" value="Genomic_DNA"/>
</dbReference>
<dbReference type="RefSeq" id="WP_175504404.1">
    <property type="nucleotide sequence ID" value="NZ_CP054840.1"/>
</dbReference>
<dbReference type="Pfam" id="PF11871">
    <property type="entry name" value="DUF3391"/>
    <property type="match status" value="1"/>
</dbReference>
<keyword evidence="4" id="KW-1185">Reference proteome</keyword>
<dbReference type="GO" id="GO:0008081">
    <property type="term" value="F:phosphoric diester hydrolase activity"/>
    <property type="evidence" value="ECO:0007669"/>
    <property type="project" value="UniProtKB-ARBA"/>
</dbReference>
<reference evidence="3 4" key="1">
    <citation type="submission" date="2020-06" db="EMBL/GenBank/DDBJ databases">
        <title>Acidovorax antarctica sp. nov., isolated from Corinth ice sheet soil, Antarctic Fields Peninsula.</title>
        <authorList>
            <person name="Xu Q."/>
            <person name="Peng F."/>
        </authorList>
    </citation>
    <scope>NUCLEOTIDE SEQUENCE [LARGE SCALE GENOMIC DNA]</scope>
    <source>
        <strain evidence="3 4">16-35-5</strain>
    </source>
</reference>
<evidence type="ECO:0000256" key="1">
    <source>
        <dbReference type="SAM" id="MobiDB-lite"/>
    </source>
</evidence>
<proteinExistence type="predicted"/>